<evidence type="ECO:0000256" key="1">
    <source>
        <dbReference type="ARBA" id="ARBA00022448"/>
    </source>
</evidence>
<keyword evidence="1" id="KW-0813">Transport</keyword>
<keyword evidence="3" id="KW-0067">ATP-binding</keyword>
<gene>
    <name evidence="5" type="ORF">C811_01607</name>
</gene>
<feature type="domain" description="ABC transporter" evidence="4">
    <location>
        <begin position="2"/>
        <end position="228"/>
    </location>
</feature>
<dbReference type="GO" id="GO:0016887">
    <property type="term" value="F:ATP hydrolysis activity"/>
    <property type="evidence" value="ECO:0007669"/>
    <property type="project" value="InterPro"/>
</dbReference>
<dbReference type="PANTHER" id="PTHR42939:SF1">
    <property type="entry name" value="ABC TRANSPORTER ATP-BINDING PROTEIN ALBC-RELATED"/>
    <property type="match status" value="1"/>
</dbReference>
<dbReference type="EMBL" id="ASSY01000008">
    <property type="protein sequence ID" value="EOS51188.1"/>
    <property type="molecule type" value="Genomic_DNA"/>
</dbReference>
<dbReference type="Proteomes" id="UP000014204">
    <property type="component" value="Unassembled WGS sequence"/>
</dbReference>
<protein>
    <recommendedName>
        <fullName evidence="4">ABC transporter domain-containing protein</fullName>
    </recommendedName>
</protein>
<dbReference type="SUPFAM" id="SSF52540">
    <property type="entry name" value="P-loop containing nucleoside triphosphate hydrolases"/>
    <property type="match status" value="1"/>
</dbReference>
<dbReference type="Pfam" id="PF00005">
    <property type="entry name" value="ABC_tran"/>
    <property type="match status" value="1"/>
</dbReference>
<sequence>MIEVSSFSKTIRGHKVLREINLTVRPGEIVGVKGPNGSGKTMLLRAIAGLVYSDAGAIFINGIKLGPGVPYPVNLGLLIETPSFLAHYTGLDNCRLLASIRNTVTVEDIKTILRQVGLDPQDRRPFHKYSLGMKQRLGLAVAFMERPDVVLLDEPTNALDQDGVEMFKSLICKARGCGASIVITSHDDKVLGMVSDRMALVEEGRLIEEKPPMRDSNICCSQSMGGRDE</sequence>
<evidence type="ECO:0000256" key="3">
    <source>
        <dbReference type="ARBA" id="ARBA00022840"/>
    </source>
</evidence>
<dbReference type="InterPro" id="IPR017871">
    <property type="entry name" value="ABC_transporter-like_CS"/>
</dbReference>
<organism evidence="5 6">
    <name type="scientific">Adlercreutzia caecimuris B7</name>
    <dbReference type="NCBI Taxonomy" id="1235794"/>
    <lineage>
        <taxon>Bacteria</taxon>
        <taxon>Bacillati</taxon>
        <taxon>Actinomycetota</taxon>
        <taxon>Coriobacteriia</taxon>
        <taxon>Eggerthellales</taxon>
        <taxon>Eggerthellaceae</taxon>
        <taxon>Adlercreutzia</taxon>
    </lineage>
</organism>
<dbReference type="STRING" id="1235794.C811_01607"/>
<dbReference type="GO" id="GO:0005524">
    <property type="term" value="F:ATP binding"/>
    <property type="evidence" value="ECO:0007669"/>
    <property type="project" value="UniProtKB-KW"/>
</dbReference>
<evidence type="ECO:0000256" key="2">
    <source>
        <dbReference type="ARBA" id="ARBA00022741"/>
    </source>
</evidence>
<dbReference type="InterPro" id="IPR027417">
    <property type="entry name" value="P-loop_NTPase"/>
</dbReference>
<dbReference type="eggNOG" id="COG1131">
    <property type="taxonomic scope" value="Bacteria"/>
</dbReference>
<reference evidence="5 6" key="1">
    <citation type="submission" date="2013-04" db="EMBL/GenBank/DDBJ databases">
        <title>The Genome Sequence of Enterorhabdus caecimuris B7.</title>
        <authorList>
            <consortium name="The Broad Institute Genomics Platform"/>
            <consortium name="The Broad Institute Genome Sequencing Center for Infectious Disease"/>
            <person name="Earl A."/>
            <person name="Xavier R."/>
            <person name="Elson C."/>
            <person name="Duck W."/>
            <person name="Walker B."/>
            <person name="Young S."/>
            <person name="Zeng Q."/>
            <person name="Gargeya S."/>
            <person name="Fitzgerald M."/>
            <person name="Haas B."/>
            <person name="Abouelleil A."/>
            <person name="Allen A.W."/>
            <person name="Alvarado L."/>
            <person name="Arachchi H.M."/>
            <person name="Berlin A.M."/>
            <person name="Chapman S.B."/>
            <person name="Gainer-Dewar J."/>
            <person name="Goldberg J."/>
            <person name="Griggs A."/>
            <person name="Gujja S."/>
            <person name="Hansen M."/>
            <person name="Howarth C."/>
            <person name="Imamovic A."/>
            <person name="Ireland A."/>
            <person name="Larimer J."/>
            <person name="McCowan C."/>
            <person name="Murphy C."/>
            <person name="Pearson M."/>
            <person name="Poon T.W."/>
            <person name="Priest M."/>
            <person name="Roberts A."/>
            <person name="Saif S."/>
            <person name="Shea T."/>
            <person name="Sisk P."/>
            <person name="Sykes S."/>
            <person name="Wortman J."/>
            <person name="Nusbaum C."/>
            <person name="Birren B."/>
        </authorList>
    </citation>
    <scope>NUCLEOTIDE SEQUENCE [LARGE SCALE GENOMIC DNA]</scope>
    <source>
        <strain evidence="5 6">B7</strain>
    </source>
</reference>
<dbReference type="OrthoDB" id="3177347at2"/>
<dbReference type="AlphaFoldDB" id="R9KY12"/>
<keyword evidence="6" id="KW-1185">Reference proteome</keyword>
<dbReference type="HOGENOM" id="CLU_000604_1_2_11"/>
<accession>R9KY12</accession>
<dbReference type="Gene3D" id="3.40.50.300">
    <property type="entry name" value="P-loop containing nucleotide triphosphate hydrolases"/>
    <property type="match status" value="1"/>
</dbReference>
<dbReference type="RefSeq" id="WP_016309805.1">
    <property type="nucleotide sequence ID" value="NZ_KE159646.1"/>
</dbReference>
<dbReference type="InterPro" id="IPR003593">
    <property type="entry name" value="AAA+_ATPase"/>
</dbReference>
<name>R9KY12_9ACTN</name>
<dbReference type="InterPro" id="IPR003439">
    <property type="entry name" value="ABC_transporter-like_ATP-bd"/>
</dbReference>
<evidence type="ECO:0000313" key="6">
    <source>
        <dbReference type="Proteomes" id="UP000014204"/>
    </source>
</evidence>
<proteinExistence type="predicted"/>
<evidence type="ECO:0000313" key="5">
    <source>
        <dbReference type="EMBL" id="EOS51188.1"/>
    </source>
</evidence>
<dbReference type="PROSITE" id="PS50893">
    <property type="entry name" value="ABC_TRANSPORTER_2"/>
    <property type="match status" value="1"/>
</dbReference>
<keyword evidence="2" id="KW-0547">Nucleotide-binding</keyword>
<evidence type="ECO:0000259" key="4">
    <source>
        <dbReference type="PROSITE" id="PS50893"/>
    </source>
</evidence>
<dbReference type="GeneID" id="82191067"/>
<dbReference type="PROSITE" id="PS00211">
    <property type="entry name" value="ABC_TRANSPORTER_1"/>
    <property type="match status" value="1"/>
</dbReference>
<dbReference type="PANTHER" id="PTHR42939">
    <property type="entry name" value="ABC TRANSPORTER ATP-BINDING PROTEIN ALBC-RELATED"/>
    <property type="match status" value="1"/>
</dbReference>
<dbReference type="InterPro" id="IPR051782">
    <property type="entry name" value="ABC_Transporter_VariousFunc"/>
</dbReference>
<comment type="caution">
    <text evidence="5">The sequence shown here is derived from an EMBL/GenBank/DDBJ whole genome shotgun (WGS) entry which is preliminary data.</text>
</comment>
<dbReference type="SMART" id="SM00382">
    <property type="entry name" value="AAA"/>
    <property type="match status" value="1"/>
</dbReference>